<reference evidence="9" key="2">
    <citation type="submission" date="2014-03" db="EMBL/GenBank/DDBJ databases">
        <authorList>
            <person name="Genoscope - CEA"/>
        </authorList>
    </citation>
    <scope>NUCLEOTIDE SEQUENCE</scope>
</reference>
<dbReference type="PANTHER" id="PTHR24202:SF53">
    <property type="entry name" value="E3 UBIQUITIN-PROTEIN LIGASE MIB1"/>
    <property type="match status" value="1"/>
</dbReference>
<dbReference type="PANTHER" id="PTHR24202">
    <property type="entry name" value="E3 UBIQUITIN-PROTEIN LIGASE MIB2"/>
    <property type="match status" value="1"/>
</dbReference>
<evidence type="ECO:0000256" key="4">
    <source>
        <dbReference type="ARBA" id="ARBA00022737"/>
    </source>
</evidence>
<reference evidence="9" key="1">
    <citation type="journal article" date="2014" name="Nat. Commun.">
        <title>The rainbow trout genome provides novel insights into evolution after whole-genome duplication in vertebrates.</title>
        <authorList>
            <person name="Berthelot C."/>
            <person name="Brunet F."/>
            <person name="Chalopin D."/>
            <person name="Juanchich A."/>
            <person name="Bernard M."/>
            <person name="Noel B."/>
            <person name="Bento P."/>
            <person name="Da Silva C."/>
            <person name="Labadie K."/>
            <person name="Alberti A."/>
            <person name="Aury J.M."/>
            <person name="Louis A."/>
            <person name="Dehais P."/>
            <person name="Bardou P."/>
            <person name="Montfort J."/>
            <person name="Klopp C."/>
            <person name="Cabau C."/>
            <person name="Gaspin C."/>
            <person name="Thorgaard G.H."/>
            <person name="Boussaha M."/>
            <person name="Quillet E."/>
            <person name="Guyomard R."/>
            <person name="Galiana D."/>
            <person name="Bobe J."/>
            <person name="Volff J.N."/>
            <person name="Genet C."/>
            <person name="Wincker P."/>
            <person name="Jaillon O."/>
            <person name="Roest Crollius H."/>
            <person name="Guiguen Y."/>
        </authorList>
    </citation>
    <scope>NUCLEOTIDE SEQUENCE [LARGE SCALE GENOMIC DNA]</scope>
</reference>
<keyword evidence="7" id="KW-0862">Zinc</keyword>
<evidence type="ECO:0000256" key="3">
    <source>
        <dbReference type="ARBA" id="ARBA00022723"/>
    </source>
</evidence>
<evidence type="ECO:0000256" key="1">
    <source>
        <dbReference type="ARBA" id="ARBA00004906"/>
    </source>
</evidence>
<organism evidence="9 10">
    <name type="scientific">Oncorhynchus mykiss</name>
    <name type="common">Rainbow trout</name>
    <name type="synonym">Salmo gairdneri</name>
    <dbReference type="NCBI Taxonomy" id="8022"/>
    <lineage>
        <taxon>Eukaryota</taxon>
        <taxon>Metazoa</taxon>
        <taxon>Chordata</taxon>
        <taxon>Craniata</taxon>
        <taxon>Vertebrata</taxon>
        <taxon>Euteleostomi</taxon>
        <taxon>Actinopterygii</taxon>
        <taxon>Neopterygii</taxon>
        <taxon>Teleostei</taxon>
        <taxon>Protacanthopterygii</taxon>
        <taxon>Salmoniformes</taxon>
        <taxon>Salmonidae</taxon>
        <taxon>Salmoninae</taxon>
        <taxon>Oncorhynchus</taxon>
    </lineage>
</organism>
<gene>
    <name evidence="9" type="ORF">GSONMT00008081001</name>
</gene>
<dbReference type="GO" id="GO:0005737">
    <property type="term" value="C:cytoplasm"/>
    <property type="evidence" value="ECO:0007669"/>
    <property type="project" value="TreeGrafter"/>
</dbReference>
<dbReference type="STRING" id="8022.A0A060XQ61"/>
<comment type="pathway">
    <text evidence="1">Protein modification; protein ubiquitination.</text>
</comment>
<dbReference type="EMBL" id="FR905832">
    <property type="protein sequence ID" value="CDQ81773.1"/>
    <property type="molecule type" value="Genomic_DNA"/>
</dbReference>
<evidence type="ECO:0000313" key="10">
    <source>
        <dbReference type="Proteomes" id="UP000193380"/>
    </source>
</evidence>
<dbReference type="InterPro" id="IPR040847">
    <property type="entry name" value="SH3_15"/>
</dbReference>
<evidence type="ECO:0000256" key="2">
    <source>
        <dbReference type="ARBA" id="ARBA00022679"/>
    </source>
</evidence>
<evidence type="ECO:0000256" key="7">
    <source>
        <dbReference type="ARBA" id="ARBA00022833"/>
    </source>
</evidence>
<dbReference type="GO" id="GO:0016567">
    <property type="term" value="P:protein ubiquitination"/>
    <property type="evidence" value="ECO:0007669"/>
    <property type="project" value="UniProtKB-UniPathway"/>
</dbReference>
<dbReference type="GO" id="GO:0007219">
    <property type="term" value="P:Notch signaling pathway"/>
    <property type="evidence" value="ECO:0007669"/>
    <property type="project" value="TreeGrafter"/>
</dbReference>
<dbReference type="GO" id="GO:0006897">
    <property type="term" value="P:endocytosis"/>
    <property type="evidence" value="ECO:0007669"/>
    <property type="project" value="TreeGrafter"/>
</dbReference>
<proteinExistence type="predicted"/>
<evidence type="ECO:0000256" key="6">
    <source>
        <dbReference type="ARBA" id="ARBA00022786"/>
    </source>
</evidence>
<dbReference type="Proteomes" id="UP000193380">
    <property type="component" value="Unassembled WGS sequence"/>
</dbReference>
<keyword evidence="6" id="KW-0833">Ubl conjugation pathway</keyword>
<dbReference type="AlphaFoldDB" id="A0A060XQ61"/>
<dbReference type="UniPathway" id="UPA00143"/>
<keyword evidence="4" id="KW-0677">Repeat</keyword>
<dbReference type="PaxDb" id="8022-A0A060XQ61"/>
<dbReference type="GO" id="GO:0008270">
    <property type="term" value="F:zinc ion binding"/>
    <property type="evidence" value="ECO:0007669"/>
    <property type="project" value="UniProtKB-KW"/>
</dbReference>
<accession>A0A060XQ61</accession>
<evidence type="ECO:0000259" key="8">
    <source>
        <dbReference type="Pfam" id="PF18346"/>
    </source>
</evidence>
<keyword evidence="2" id="KW-0808">Transferase</keyword>
<dbReference type="GO" id="GO:0016740">
    <property type="term" value="F:transferase activity"/>
    <property type="evidence" value="ECO:0007669"/>
    <property type="project" value="UniProtKB-KW"/>
</dbReference>
<protein>
    <recommendedName>
        <fullName evidence="8">Mind bomb SH3 repeat domain-containing protein</fullName>
    </recommendedName>
</protein>
<keyword evidence="3" id="KW-0479">Metal-binding</keyword>
<keyword evidence="5" id="KW-0863">Zinc-finger</keyword>
<feature type="domain" description="Mind bomb SH3 repeat" evidence="8">
    <location>
        <begin position="6"/>
        <end position="39"/>
    </location>
</feature>
<sequence>MYCFPQTLGKVGRVQQIYSDSDLKVEVCGTSWTYNPAAVTKVAPTGSAVTNASGERLSQLLKKLFETQESGDVNEELVKAAANGDLAKVEDILKRPDVDVSDLFIQHSLKLCRCLS</sequence>
<name>A0A060XQ61_ONCMY</name>
<evidence type="ECO:0000313" key="9">
    <source>
        <dbReference type="EMBL" id="CDQ81773.1"/>
    </source>
</evidence>
<dbReference type="Pfam" id="PF18346">
    <property type="entry name" value="SH3_15"/>
    <property type="match status" value="1"/>
</dbReference>
<evidence type="ECO:0000256" key="5">
    <source>
        <dbReference type="ARBA" id="ARBA00022771"/>
    </source>
</evidence>